<organism evidence="1">
    <name type="scientific">marine sediment metagenome</name>
    <dbReference type="NCBI Taxonomy" id="412755"/>
    <lineage>
        <taxon>unclassified sequences</taxon>
        <taxon>metagenomes</taxon>
        <taxon>ecological metagenomes</taxon>
    </lineage>
</organism>
<dbReference type="AlphaFoldDB" id="X1KFE7"/>
<dbReference type="EMBL" id="BARU01042063">
    <property type="protein sequence ID" value="GAH80788.1"/>
    <property type="molecule type" value="Genomic_DNA"/>
</dbReference>
<reference evidence="1" key="1">
    <citation type="journal article" date="2014" name="Front. Microbiol.">
        <title>High frequency of phylogenetically diverse reductive dehalogenase-homologous genes in deep subseafloor sedimentary metagenomes.</title>
        <authorList>
            <person name="Kawai M."/>
            <person name="Futagami T."/>
            <person name="Toyoda A."/>
            <person name="Takaki Y."/>
            <person name="Nishi S."/>
            <person name="Hori S."/>
            <person name="Arai W."/>
            <person name="Tsubouchi T."/>
            <person name="Morono Y."/>
            <person name="Uchiyama I."/>
            <person name="Ito T."/>
            <person name="Fujiyama A."/>
            <person name="Inagaki F."/>
            <person name="Takami H."/>
        </authorList>
    </citation>
    <scope>NUCLEOTIDE SEQUENCE</scope>
    <source>
        <strain evidence="1">Expedition CK06-06</strain>
    </source>
</reference>
<accession>X1KFE7</accession>
<proteinExistence type="predicted"/>
<gene>
    <name evidence="1" type="ORF">S03H2_64705</name>
</gene>
<evidence type="ECO:0000313" key="1">
    <source>
        <dbReference type="EMBL" id="GAH80788.1"/>
    </source>
</evidence>
<sequence length="65" mass="7592">MNEPICGWPWYRKHQHDYSQADIDSLTIQISNNGSKLSPIPNTRAGKRVLKEVLTSYTERKRKYA</sequence>
<comment type="caution">
    <text evidence="1">The sequence shown here is derived from an EMBL/GenBank/DDBJ whole genome shotgun (WGS) entry which is preliminary data.</text>
</comment>
<name>X1KFE7_9ZZZZ</name>
<protein>
    <submittedName>
        <fullName evidence="1">Uncharacterized protein</fullName>
    </submittedName>
</protein>